<evidence type="ECO:0000313" key="2">
    <source>
        <dbReference type="EMBL" id="RYU94436.1"/>
    </source>
</evidence>
<reference evidence="2 3" key="1">
    <citation type="submission" date="2019-02" db="EMBL/GenBank/DDBJ databases">
        <title>Bacterial novel species Emticicia sp. 17J42-9 isolated from soil.</title>
        <authorList>
            <person name="Jung H.-Y."/>
        </authorList>
    </citation>
    <scope>NUCLEOTIDE SEQUENCE [LARGE SCALE GENOMIC DNA]</scope>
    <source>
        <strain evidence="2 3">17J42-9</strain>
    </source>
</reference>
<dbReference type="Gene3D" id="3.40.630.30">
    <property type="match status" value="1"/>
</dbReference>
<protein>
    <submittedName>
        <fullName evidence="2">GNAT family N-acetyltransferase</fullName>
    </submittedName>
</protein>
<proteinExistence type="predicted"/>
<dbReference type="OrthoDB" id="9796171at2"/>
<dbReference type="Proteomes" id="UP000293162">
    <property type="component" value="Unassembled WGS sequence"/>
</dbReference>
<feature type="domain" description="N-acetyltransferase" evidence="1">
    <location>
        <begin position="11"/>
        <end position="155"/>
    </location>
</feature>
<dbReference type="SUPFAM" id="SSF55729">
    <property type="entry name" value="Acyl-CoA N-acyltransferases (Nat)"/>
    <property type="match status" value="1"/>
</dbReference>
<dbReference type="EMBL" id="SEWF01000025">
    <property type="protein sequence ID" value="RYU94436.1"/>
    <property type="molecule type" value="Genomic_DNA"/>
</dbReference>
<dbReference type="InterPro" id="IPR016181">
    <property type="entry name" value="Acyl_CoA_acyltransferase"/>
</dbReference>
<evidence type="ECO:0000313" key="3">
    <source>
        <dbReference type="Proteomes" id="UP000293162"/>
    </source>
</evidence>
<dbReference type="GO" id="GO:0016747">
    <property type="term" value="F:acyltransferase activity, transferring groups other than amino-acyl groups"/>
    <property type="evidence" value="ECO:0007669"/>
    <property type="project" value="InterPro"/>
</dbReference>
<keyword evidence="3" id="KW-1185">Reference proteome</keyword>
<sequence length="155" mass="17673">MPDLSITTKCIPFYELSLDELYAVLALRQEVFIVEQNCPFLDADGKDQLAQHLMVFDENQQLVAYTRLFDKDVYYQGYTSIGRVVTVPKARGGGLGRVLMEKSIKKVLDLFGQAPIKIGAQKYLEKFYRSLGFELTGNDYIEDGIPHTYMIYPAE</sequence>
<dbReference type="Pfam" id="PF13673">
    <property type="entry name" value="Acetyltransf_10"/>
    <property type="match status" value="1"/>
</dbReference>
<keyword evidence="2" id="KW-0808">Transferase</keyword>
<dbReference type="AlphaFoldDB" id="A0A4Q5LX70"/>
<dbReference type="CDD" id="cd04301">
    <property type="entry name" value="NAT_SF"/>
    <property type="match status" value="1"/>
</dbReference>
<dbReference type="InterPro" id="IPR000182">
    <property type="entry name" value="GNAT_dom"/>
</dbReference>
<comment type="caution">
    <text evidence="2">The sequence shown here is derived from an EMBL/GenBank/DDBJ whole genome shotgun (WGS) entry which is preliminary data.</text>
</comment>
<gene>
    <name evidence="2" type="ORF">EWM59_16690</name>
</gene>
<accession>A0A4Q5LX70</accession>
<evidence type="ECO:0000259" key="1">
    <source>
        <dbReference type="PROSITE" id="PS51186"/>
    </source>
</evidence>
<name>A0A4Q5LX70_9BACT</name>
<dbReference type="RefSeq" id="WP_130022371.1">
    <property type="nucleotide sequence ID" value="NZ_SEWF01000025.1"/>
</dbReference>
<organism evidence="2 3">
    <name type="scientific">Emticicia agri</name>
    <dbReference type="NCBI Taxonomy" id="2492393"/>
    <lineage>
        <taxon>Bacteria</taxon>
        <taxon>Pseudomonadati</taxon>
        <taxon>Bacteroidota</taxon>
        <taxon>Cytophagia</taxon>
        <taxon>Cytophagales</taxon>
        <taxon>Leadbetterellaceae</taxon>
        <taxon>Emticicia</taxon>
    </lineage>
</organism>
<dbReference type="PROSITE" id="PS51186">
    <property type="entry name" value="GNAT"/>
    <property type="match status" value="1"/>
</dbReference>